<proteinExistence type="predicted"/>
<sequence length="119" mass="13050">MPSRAHSSSGSSASSTSSWQDRLEEICRGAQLMPPVFQIVSDRRGGRTAWSSRVTVYGQTLAARYWYDGKNLNNAREDAAECAIKWLGTVNDQPSSDLDEDVLHFVAALLCVSTVPKES</sequence>
<reference evidence="2 3" key="1">
    <citation type="journal article" date="2020" name="bioRxiv">
        <title>Whole genome comparisons of ergot fungi reveals the divergence and evolution of species within the genus Claviceps are the result of varying mechanisms driving genome evolution and host range expansion.</title>
        <authorList>
            <person name="Wyka S.A."/>
            <person name="Mondo S.J."/>
            <person name="Liu M."/>
            <person name="Dettman J."/>
            <person name="Nalam V."/>
            <person name="Broders K.D."/>
        </authorList>
    </citation>
    <scope>NUCLEOTIDE SEQUENCE [LARGE SCALE GENOMIC DNA]</scope>
    <source>
        <strain evidence="2 3">LM576</strain>
    </source>
</reference>
<dbReference type="PANTHER" id="PTHR42030:SF1">
    <property type="entry name" value="DRBM DOMAIN-CONTAINING PROTEIN"/>
    <property type="match status" value="1"/>
</dbReference>
<comment type="caution">
    <text evidence="2">The sequence shown here is derived from an EMBL/GenBank/DDBJ whole genome shotgun (WGS) entry which is preliminary data.</text>
</comment>
<evidence type="ECO:0000256" key="1">
    <source>
        <dbReference type="SAM" id="MobiDB-lite"/>
    </source>
</evidence>
<protein>
    <recommendedName>
        <fullName evidence="4">DRBM domain-containing protein</fullName>
    </recommendedName>
</protein>
<dbReference type="AlphaFoldDB" id="A0A9P7Q6T2"/>
<name>A0A9P7Q6T2_9HYPO</name>
<dbReference type="EMBL" id="SRQM01000071">
    <property type="protein sequence ID" value="KAG6119757.1"/>
    <property type="molecule type" value="Genomic_DNA"/>
</dbReference>
<accession>A0A9P7Q6T2</accession>
<organism evidence="2 3">
    <name type="scientific">Claviceps humidiphila</name>
    <dbReference type="NCBI Taxonomy" id="1294629"/>
    <lineage>
        <taxon>Eukaryota</taxon>
        <taxon>Fungi</taxon>
        <taxon>Dikarya</taxon>
        <taxon>Ascomycota</taxon>
        <taxon>Pezizomycotina</taxon>
        <taxon>Sordariomycetes</taxon>
        <taxon>Hypocreomycetidae</taxon>
        <taxon>Hypocreales</taxon>
        <taxon>Clavicipitaceae</taxon>
        <taxon>Claviceps</taxon>
    </lineage>
</organism>
<dbReference type="CDD" id="cd00048">
    <property type="entry name" value="DSRM_SF"/>
    <property type="match status" value="1"/>
</dbReference>
<evidence type="ECO:0000313" key="2">
    <source>
        <dbReference type="EMBL" id="KAG6119757.1"/>
    </source>
</evidence>
<feature type="compositionally biased region" description="Low complexity" evidence="1">
    <location>
        <begin position="1"/>
        <end position="18"/>
    </location>
</feature>
<evidence type="ECO:0008006" key="4">
    <source>
        <dbReference type="Google" id="ProtNLM"/>
    </source>
</evidence>
<feature type="region of interest" description="Disordered" evidence="1">
    <location>
        <begin position="1"/>
        <end position="20"/>
    </location>
</feature>
<dbReference type="PANTHER" id="PTHR42030">
    <property type="entry name" value="DRBM DOMAIN-CONTAINING PROTEIN"/>
    <property type="match status" value="1"/>
</dbReference>
<keyword evidence="3" id="KW-1185">Reference proteome</keyword>
<gene>
    <name evidence="2" type="ORF">E4U13_007354</name>
</gene>
<dbReference type="SUPFAM" id="SSF54768">
    <property type="entry name" value="dsRNA-binding domain-like"/>
    <property type="match status" value="1"/>
</dbReference>
<evidence type="ECO:0000313" key="3">
    <source>
        <dbReference type="Proteomes" id="UP000732380"/>
    </source>
</evidence>
<dbReference type="Gene3D" id="3.30.160.20">
    <property type="match status" value="1"/>
</dbReference>
<dbReference type="Proteomes" id="UP000732380">
    <property type="component" value="Unassembled WGS sequence"/>
</dbReference>